<evidence type="ECO:0000313" key="1">
    <source>
        <dbReference type="EMBL" id="KAI4826088.1"/>
    </source>
</evidence>
<proteinExistence type="predicted"/>
<protein>
    <submittedName>
        <fullName evidence="1">Uncharacterized protein</fullName>
    </submittedName>
</protein>
<name>A0ACB9XID6_CHAAC</name>
<dbReference type="Proteomes" id="UP001057452">
    <property type="component" value="Chromosome 6"/>
</dbReference>
<gene>
    <name evidence="1" type="ORF">KUCAC02_021738</name>
</gene>
<reference evidence="1" key="1">
    <citation type="submission" date="2022-05" db="EMBL/GenBank/DDBJ databases">
        <title>Chromosome-level genome of Chaenocephalus aceratus.</title>
        <authorList>
            <person name="Park H."/>
        </authorList>
    </citation>
    <scope>NUCLEOTIDE SEQUENCE</scope>
    <source>
        <strain evidence="1">KU_202001</strain>
    </source>
</reference>
<comment type="caution">
    <text evidence="1">The sequence shown here is derived from an EMBL/GenBank/DDBJ whole genome shotgun (WGS) entry which is preliminary data.</text>
</comment>
<dbReference type="EMBL" id="CM043790">
    <property type="protein sequence ID" value="KAI4826088.1"/>
    <property type="molecule type" value="Genomic_DNA"/>
</dbReference>
<accession>A0ACB9XID6</accession>
<keyword evidence="2" id="KW-1185">Reference proteome</keyword>
<organism evidence="1 2">
    <name type="scientific">Chaenocephalus aceratus</name>
    <name type="common">Blackfin icefish</name>
    <name type="synonym">Chaenichthys aceratus</name>
    <dbReference type="NCBI Taxonomy" id="36190"/>
    <lineage>
        <taxon>Eukaryota</taxon>
        <taxon>Metazoa</taxon>
        <taxon>Chordata</taxon>
        <taxon>Craniata</taxon>
        <taxon>Vertebrata</taxon>
        <taxon>Euteleostomi</taxon>
        <taxon>Actinopterygii</taxon>
        <taxon>Neopterygii</taxon>
        <taxon>Teleostei</taxon>
        <taxon>Neoteleostei</taxon>
        <taxon>Acanthomorphata</taxon>
        <taxon>Eupercaria</taxon>
        <taxon>Perciformes</taxon>
        <taxon>Notothenioidei</taxon>
        <taxon>Channichthyidae</taxon>
        <taxon>Chaenocephalus</taxon>
    </lineage>
</organism>
<evidence type="ECO:0000313" key="2">
    <source>
        <dbReference type="Proteomes" id="UP001057452"/>
    </source>
</evidence>
<sequence>MTGRLSGLTTRIEEVAPECESTHCVIHREMLASRKMPPELNSVLNDVVKVINHIKAHALNSRLFEQLCEEMDAGAQDAFSYPQK</sequence>